<sequence length="194" mass="22019">MKFQVICLLIYGIRSSLQLHENYCYNASTDNHFCCFNYEWTNLTCIECKIGTTTREEGGGCLPCKHNMYGVLCSETCDCNPYERCDNEVGCISKSTVLSKEDAASNIYVNVYQLLQNERQENIQLENGNRLSPDSYSVRDKTLGTAIPSRYRTSNSQYCTYKYAESEITIDACARGSIESNKDKSITEEKSKTL</sequence>
<keyword evidence="3" id="KW-1185">Reference proteome</keyword>
<dbReference type="AlphaFoldDB" id="A0A8S3T5Z6"/>
<feature type="signal peptide" evidence="1">
    <location>
        <begin position="1"/>
        <end position="18"/>
    </location>
</feature>
<feature type="chain" id="PRO_5035886575" evidence="1">
    <location>
        <begin position="19"/>
        <end position="194"/>
    </location>
</feature>
<evidence type="ECO:0000313" key="2">
    <source>
        <dbReference type="EMBL" id="CAG2228856.1"/>
    </source>
</evidence>
<accession>A0A8S3T5Z6</accession>
<comment type="caution">
    <text evidence="2">The sequence shown here is derived from an EMBL/GenBank/DDBJ whole genome shotgun (WGS) entry which is preliminary data.</text>
</comment>
<proteinExistence type="predicted"/>
<dbReference type="EMBL" id="CAJPWZ010002009">
    <property type="protein sequence ID" value="CAG2228856.1"/>
    <property type="molecule type" value="Genomic_DNA"/>
</dbReference>
<reference evidence="2" key="1">
    <citation type="submission" date="2021-03" db="EMBL/GenBank/DDBJ databases">
        <authorList>
            <person name="Bekaert M."/>
        </authorList>
    </citation>
    <scope>NUCLEOTIDE SEQUENCE</scope>
</reference>
<dbReference type="OrthoDB" id="6144158at2759"/>
<gene>
    <name evidence="2" type="ORF">MEDL_41780</name>
</gene>
<keyword evidence="1" id="KW-0732">Signal</keyword>
<evidence type="ECO:0000256" key="1">
    <source>
        <dbReference type="SAM" id="SignalP"/>
    </source>
</evidence>
<evidence type="ECO:0000313" key="3">
    <source>
        <dbReference type="Proteomes" id="UP000683360"/>
    </source>
</evidence>
<dbReference type="Proteomes" id="UP000683360">
    <property type="component" value="Unassembled WGS sequence"/>
</dbReference>
<protein>
    <submittedName>
        <fullName evidence="2">Uncharacterized protein</fullName>
    </submittedName>
</protein>
<organism evidence="2 3">
    <name type="scientific">Mytilus edulis</name>
    <name type="common">Blue mussel</name>
    <dbReference type="NCBI Taxonomy" id="6550"/>
    <lineage>
        <taxon>Eukaryota</taxon>
        <taxon>Metazoa</taxon>
        <taxon>Spiralia</taxon>
        <taxon>Lophotrochozoa</taxon>
        <taxon>Mollusca</taxon>
        <taxon>Bivalvia</taxon>
        <taxon>Autobranchia</taxon>
        <taxon>Pteriomorphia</taxon>
        <taxon>Mytilida</taxon>
        <taxon>Mytiloidea</taxon>
        <taxon>Mytilidae</taxon>
        <taxon>Mytilinae</taxon>
        <taxon>Mytilus</taxon>
    </lineage>
</organism>
<name>A0A8S3T5Z6_MYTED</name>